<evidence type="ECO:0000259" key="4">
    <source>
        <dbReference type="Pfam" id="PF00561"/>
    </source>
</evidence>
<dbReference type="EMBL" id="JAJGCB010000001">
    <property type="protein sequence ID" value="KAJ8995490.1"/>
    <property type="molecule type" value="Genomic_DNA"/>
</dbReference>
<dbReference type="SUPFAM" id="SSF53474">
    <property type="entry name" value="alpha/beta-Hydrolases"/>
    <property type="match status" value="1"/>
</dbReference>
<gene>
    <name evidence="5" type="ORF">HRR80_000258</name>
</gene>
<proteinExistence type="inferred from homology"/>
<dbReference type="AlphaFoldDB" id="A0AAN6IXY3"/>
<dbReference type="PANTHER" id="PTHR43329">
    <property type="entry name" value="EPOXIDE HYDROLASE"/>
    <property type="match status" value="1"/>
</dbReference>
<organism evidence="5 6">
    <name type="scientific">Exophiala dermatitidis</name>
    <name type="common">Black yeast-like fungus</name>
    <name type="synonym">Wangiella dermatitidis</name>
    <dbReference type="NCBI Taxonomy" id="5970"/>
    <lineage>
        <taxon>Eukaryota</taxon>
        <taxon>Fungi</taxon>
        <taxon>Dikarya</taxon>
        <taxon>Ascomycota</taxon>
        <taxon>Pezizomycotina</taxon>
        <taxon>Eurotiomycetes</taxon>
        <taxon>Chaetothyriomycetidae</taxon>
        <taxon>Chaetothyriales</taxon>
        <taxon>Herpotrichiellaceae</taxon>
        <taxon>Exophiala</taxon>
    </lineage>
</organism>
<dbReference type="InterPro" id="IPR029058">
    <property type="entry name" value="AB_hydrolase_fold"/>
</dbReference>
<feature type="domain" description="AB hydrolase-1" evidence="4">
    <location>
        <begin position="60"/>
        <end position="171"/>
    </location>
</feature>
<dbReference type="PRINTS" id="PR00111">
    <property type="entry name" value="ABHYDROLASE"/>
</dbReference>
<evidence type="ECO:0000256" key="3">
    <source>
        <dbReference type="SAM" id="MobiDB-lite"/>
    </source>
</evidence>
<evidence type="ECO:0000256" key="2">
    <source>
        <dbReference type="ARBA" id="ARBA00038334"/>
    </source>
</evidence>
<comment type="caution">
    <text evidence="5">The sequence shown here is derived from an EMBL/GenBank/DDBJ whole genome shotgun (WGS) entry which is preliminary data.</text>
</comment>
<evidence type="ECO:0000256" key="1">
    <source>
        <dbReference type="ARBA" id="ARBA00022801"/>
    </source>
</evidence>
<dbReference type="PRINTS" id="PR00412">
    <property type="entry name" value="EPOXHYDRLASE"/>
</dbReference>
<keyword evidence="1" id="KW-0378">Hydrolase</keyword>
<dbReference type="Gene3D" id="3.40.50.1820">
    <property type="entry name" value="alpha/beta hydrolase"/>
    <property type="match status" value="1"/>
</dbReference>
<accession>A0AAN6IXY3</accession>
<evidence type="ECO:0000313" key="5">
    <source>
        <dbReference type="EMBL" id="KAJ8995490.1"/>
    </source>
</evidence>
<dbReference type="GO" id="GO:0016787">
    <property type="term" value="F:hydrolase activity"/>
    <property type="evidence" value="ECO:0007669"/>
    <property type="project" value="UniProtKB-KW"/>
</dbReference>
<feature type="region of interest" description="Disordered" evidence="3">
    <location>
        <begin position="170"/>
        <end position="193"/>
    </location>
</feature>
<dbReference type="InterPro" id="IPR000639">
    <property type="entry name" value="Epox_hydrolase-like"/>
</dbReference>
<evidence type="ECO:0000313" key="6">
    <source>
        <dbReference type="Proteomes" id="UP001161757"/>
    </source>
</evidence>
<dbReference type="Proteomes" id="UP001161757">
    <property type="component" value="Unassembled WGS sequence"/>
</dbReference>
<dbReference type="InterPro" id="IPR000073">
    <property type="entry name" value="AB_hydrolase_1"/>
</dbReference>
<name>A0AAN6IXY3_EXODE</name>
<protein>
    <recommendedName>
        <fullName evidence="4">AB hydrolase-1 domain-containing protein</fullName>
    </recommendedName>
</protein>
<sequence length="410" mass="45891">MAYTHQNSPSNAVDPTTLPAINLPLGITSRFVDTSPHSLVFHILESLPANINPSGPQPELILLCHGFPEIAYSWRKVLPLLSAQGYHAVAFDQRGYGRTFSRQPLDAQSFRPLNLIKDAVTLVRALGYTTVSCVVGHDFGAVTAYLCALSRPDMFQRLVLMSHPAKGPPELPLRTSPSYGNPSPPPPPAPDMQRALAELPRPRKHYKWYYCTSDANADMTYPTGADLHRFMRGYFHLKSADWDANDPHPLQRWSADELAKMPRYYIMDLADTMRQAVARDMEVEDQETVSSRSSRWLSDQELAVYVEEYSRTTFQGGLNWYRVQTQPAIAADLEVWSGALISVPTLFVAGKRDWGTFQEPGAIEAMESGKSVRRDMYKGTVLVDGAGHWVNQEQPERCVQEILKIVGEGI</sequence>
<comment type="similarity">
    <text evidence="2">Belongs to the AB hydrolase superfamily. Epoxide hydrolase family.</text>
</comment>
<reference evidence="5" key="1">
    <citation type="submission" date="2023-01" db="EMBL/GenBank/DDBJ databases">
        <title>Exophiala dermititidis isolated from Cystic Fibrosis Patient.</title>
        <authorList>
            <person name="Kurbessoian T."/>
            <person name="Crocker A."/>
            <person name="Murante D."/>
            <person name="Hogan D.A."/>
            <person name="Stajich J.E."/>
        </authorList>
    </citation>
    <scope>NUCLEOTIDE SEQUENCE</scope>
    <source>
        <strain evidence="5">Ex8</strain>
    </source>
</reference>
<dbReference type="Pfam" id="PF00561">
    <property type="entry name" value="Abhydrolase_1"/>
    <property type="match status" value="1"/>
</dbReference>